<organism evidence="1 2">
    <name type="scientific">Rhodococcus indonesiensis</name>
    <dbReference type="NCBI Taxonomy" id="3055869"/>
    <lineage>
        <taxon>Bacteria</taxon>
        <taxon>Bacillati</taxon>
        <taxon>Actinomycetota</taxon>
        <taxon>Actinomycetes</taxon>
        <taxon>Mycobacteriales</taxon>
        <taxon>Nocardiaceae</taxon>
        <taxon>Rhodococcus</taxon>
    </lineage>
</organism>
<name>A0ABT7RQ11_9NOCA</name>
<protein>
    <submittedName>
        <fullName evidence="1">Uncharacterized protein</fullName>
    </submittedName>
</protein>
<sequence length="43" mass="4453">MSNPMVSVGPDAVVGAVVRLLTPPLCELYAVLMRAGVVVVVDD</sequence>
<comment type="caution">
    <text evidence="1">The sequence shown here is derived from an EMBL/GenBank/DDBJ whole genome shotgun (WGS) entry which is preliminary data.</text>
</comment>
<proteinExistence type="predicted"/>
<gene>
    <name evidence="1" type="ORF">QT969_15375</name>
</gene>
<keyword evidence="2" id="KW-1185">Reference proteome</keyword>
<evidence type="ECO:0000313" key="1">
    <source>
        <dbReference type="EMBL" id="MDM7489661.1"/>
    </source>
</evidence>
<dbReference type="RefSeq" id="WP_268744401.1">
    <property type="nucleotide sequence ID" value="NZ_CP180630.1"/>
</dbReference>
<reference evidence="1 2" key="1">
    <citation type="submission" date="2023-06" db="EMBL/GenBank/DDBJ databases">
        <title>Rhodococcus indonesiensis sp. nov a new member of the Rhodococcus ruber lineage isolated from a sediment of neutral hot spring.</title>
        <authorList>
            <person name="Kusuma A.B."/>
            <person name="Fenylestari G."/>
            <person name="Ammar F."/>
            <person name="Nouioui I."/>
            <person name="Goodfellow M."/>
        </authorList>
    </citation>
    <scope>NUCLEOTIDE SEQUENCE [LARGE SCALE GENOMIC DNA]</scope>
    <source>
        <strain evidence="1 2">CSLK01-03</strain>
    </source>
</reference>
<dbReference type="Proteomes" id="UP001233164">
    <property type="component" value="Unassembled WGS sequence"/>
</dbReference>
<evidence type="ECO:0000313" key="2">
    <source>
        <dbReference type="Proteomes" id="UP001233164"/>
    </source>
</evidence>
<dbReference type="EMBL" id="JAUBOF010000053">
    <property type="protein sequence ID" value="MDM7489661.1"/>
    <property type="molecule type" value="Genomic_DNA"/>
</dbReference>
<accession>A0ABT7RQ11</accession>